<dbReference type="PANTHER" id="PTHR31362:SF0">
    <property type="entry name" value="EXOSTOSIN DOMAIN-CONTAINING PROTEIN-RELATED"/>
    <property type="match status" value="1"/>
</dbReference>
<dbReference type="STRING" id="554055.A0A2P6V8Z5"/>
<evidence type="ECO:0000313" key="1">
    <source>
        <dbReference type="EMBL" id="PSC70560.1"/>
    </source>
</evidence>
<accession>A0A2P6V8Z5</accession>
<dbReference type="PANTHER" id="PTHR31362">
    <property type="entry name" value="GLYCOSYLTRANSFERASE STELLO1-RELATED"/>
    <property type="match status" value="1"/>
</dbReference>
<gene>
    <name evidence="1" type="ORF">C2E20_6032</name>
</gene>
<dbReference type="OrthoDB" id="529438at2759"/>
<comment type="caution">
    <text evidence="1">The sequence shown here is derived from an EMBL/GenBank/DDBJ whole genome shotgun (WGS) entry which is preliminary data.</text>
</comment>
<keyword evidence="2" id="KW-1185">Reference proteome</keyword>
<dbReference type="EMBL" id="LHPF02000019">
    <property type="protein sequence ID" value="PSC70560.1"/>
    <property type="molecule type" value="Genomic_DNA"/>
</dbReference>
<protein>
    <submittedName>
        <fullName evidence="1">Uncharacterized protein</fullName>
    </submittedName>
</protein>
<organism evidence="1 2">
    <name type="scientific">Micractinium conductrix</name>
    <dbReference type="NCBI Taxonomy" id="554055"/>
    <lineage>
        <taxon>Eukaryota</taxon>
        <taxon>Viridiplantae</taxon>
        <taxon>Chlorophyta</taxon>
        <taxon>core chlorophytes</taxon>
        <taxon>Trebouxiophyceae</taxon>
        <taxon>Chlorellales</taxon>
        <taxon>Chlorellaceae</taxon>
        <taxon>Chlorella clade</taxon>
        <taxon>Micractinium</taxon>
    </lineage>
</organism>
<dbReference type="AlphaFoldDB" id="A0A2P6V8Z5"/>
<dbReference type="InterPro" id="IPR005049">
    <property type="entry name" value="STL-like"/>
</dbReference>
<evidence type="ECO:0000313" key="2">
    <source>
        <dbReference type="Proteomes" id="UP000239649"/>
    </source>
</evidence>
<name>A0A2P6V8Z5_9CHLO</name>
<proteinExistence type="predicted"/>
<dbReference type="Pfam" id="PF03385">
    <property type="entry name" value="STELLO"/>
    <property type="match status" value="1"/>
</dbReference>
<reference evidence="1 2" key="1">
    <citation type="journal article" date="2018" name="Plant J.">
        <title>Genome sequences of Chlorella sorokiniana UTEX 1602 and Micractinium conductrix SAG 241.80: implications to maltose excretion by a green alga.</title>
        <authorList>
            <person name="Arriola M.B."/>
            <person name="Velmurugan N."/>
            <person name="Zhang Y."/>
            <person name="Plunkett M.H."/>
            <person name="Hondzo H."/>
            <person name="Barney B.M."/>
        </authorList>
    </citation>
    <scope>NUCLEOTIDE SEQUENCE [LARGE SCALE GENOMIC DNA]</scope>
    <source>
        <strain evidence="1 2">SAG 241.80</strain>
    </source>
</reference>
<dbReference type="Proteomes" id="UP000239649">
    <property type="component" value="Unassembled WGS sequence"/>
</dbReference>
<sequence length="721" mass="76036">MAALMTAAAVFNRGGKPAAQRAAPAATATSGSPATSGKLYDMTGAASYNLAKQAAGWRKAAGRPSAAAAAADHCSVPFIGVVTTLKPQLDSVEGLLERYKTAQVVVVGDSKSQPFEAPDAIMSRVHFLTVDDQNRLYPELSRAMPLRSFSRKNVGYVHAVALGACYIWDFDDDNMAVGVAALDRVAGGGRLNASMLLGAVSAPDQPAVNPYVLFGPARFAWPRGYPLEYSRDRPTPALASAARRGLSGWEVDVVQVLQQVDADVDAVWRLQNPLPLPWAPPGALADGKALAAIDPASFAPYNAQSTLVSRRAAFSLYLPYTVHGRVSDIWRSYFAQGVLPATRGLLAFAAPFVDHLRNPHNYLADFDAEIPLYTRSAQLLQFIQAWRAAGSSGGGGDAAAALLELYVAVAERGIFDARYQEELRGLAAFTAALRRLEYAVPAVGGDAPTPPPRPPADACSKVLAVVHLGEGQARDVPLWRSLHPELRHAAFYLAGTSPCPVVPGEEVVCLGAGSQATLAYHSALHAHRAHPGFEHYLVTRVDAAVRPAALRRMLASGTSHQGPLHYGQGAAAAAAFWHKWQGSAAVDASVTDMKACGVGQRLQLSLPRCAGGGKPTWAAGASGWFLATAADMASMQAAGEYMAAFGMPADAAAATLFQCYAADARPYRLEAGDTARPQPAQLRAAFCGSDADVAYPLPLATRQSAGEFLRARECTGPRSSA</sequence>